<keyword evidence="2" id="KW-1185">Reference proteome</keyword>
<dbReference type="Proteomes" id="UP000242791">
    <property type="component" value="Unassembled WGS sequence"/>
</dbReference>
<dbReference type="STRING" id="1658174.A0A1J9Q6J0"/>
<evidence type="ECO:0000313" key="2">
    <source>
        <dbReference type="Proteomes" id="UP000242791"/>
    </source>
</evidence>
<name>A0A1J9Q6J0_9EURO</name>
<protein>
    <submittedName>
        <fullName evidence="1">Uncharacterized protein</fullName>
    </submittedName>
</protein>
<comment type="caution">
    <text evidence="1">The sequence shown here is derived from an EMBL/GenBank/DDBJ whole genome shotgun (WGS) entry which is preliminary data.</text>
</comment>
<accession>A0A1J9Q6J0</accession>
<proteinExistence type="predicted"/>
<gene>
    <name evidence="1" type="ORF">ACJ73_04960</name>
</gene>
<dbReference type="AlphaFoldDB" id="A0A1J9Q6J0"/>
<sequence length="239" mass="27432">MNRPHHRRTDDTNTAIISHTASQTWLSNETREFEAWVRVRNTMVYVAPKSPFTPRTFGAWIAHRLAGMEEERSRLFRHALRRAIERGRCDPAQVGPVLGGKKLPDGLALVLARETIWVPRRGYPSVRDLAPWPSYEEFKHEGDDRSKSGYCRFPPLPRGRGNETVNWTQRMPVKQYRFDEVGRPVLGAGSVRLQYYEGAILRLVGNALLAELGWLKRPYYCIEEIDGEGFECSYEGGQT</sequence>
<dbReference type="EMBL" id="LGTZ01000732">
    <property type="protein sequence ID" value="OJD23682.1"/>
    <property type="molecule type" value="Genomic_DNA"/>
</dbReference>
<reference evidence="1 2" key="1">
    <citation type="submission" date="2015-08" db="EMBL/GenBank/DDBJ databases">
        <title>Emmonsia species relationships and genome sequence.</title>
        <authorList>
            <person name="Cuomo C.A."/>
            <person name="Schwartz I.S."/>
            <person name="Kenyon C."/>
            <person name="De Hoog G.S."/>
            <person name="Govender N.P."/>
            <person name="Botha A."/>
            <person name="Moreno L."/>
            <person name="De Vries M."/>
            <person name="Munoz J.F."/>
            <person name="Stielow J.B."/>
        </authorList>
    </citation>
    <scope>NUCLEOTIDE SEQUENCE [LARGE SCALE GENOMIC DNA]</scope>
    <source>
        <strain evidence="1 2">EI222</strain>
    </source>
</reference>
<evidence type="ECO:0000313" key="1">
    <source>
        <dbReference type="EMBL" id="OJD23682.1"/>
    </source>
</evidence>
<dbReference type="OrthoDB" id="5305306at2759"/>
<organism evidence="1 2">
    <name type="scientific">Blastomyces percursus</name>
    <dbReference type="NCBI Taxonomy" id="1658174"/>
    <lineage>
        <taxon>Eukaryota</taxon>
        <taxon>Fungi</taxon>
        <taxon>Dikarya</taxon>
        <taxon>Ascomycota</taxon>
        <taxon>Pezizomycotina</taxon>
        <taxon>Eurotiomycetes</taxon>
        <taxon>Eurotiomycetidae</taxon>
        <taxon>Onygenales</taxon>
        <taxon>Ajellomycetaceae</taxon>
        <taxon>Blastomyces</taxon>
    </lineage>
</organism>
<dbReference type="VEuPathDB" id="FungiDB:ACJ73_04960"/>